<reference evidence="1 2" key="1">
    <citation type="journal article" date="2011" name="Stand. Genomic Sci.">
        <title>Complete genome sequence of Rhodospirillum rubrum type strain (S1).</title>
        <authorList>
            <person name="Munk A.C."/>
            <person name="Copeland A."/>
            <person name="Lucas S."/>
            <person name="Lapidus A."/>
            <person name="Del Rio T.G."/>
            <person name="Barry K."/>
            <person name="Detter J.C."/>
            <person name="Hammon N."/>
            <person name="Israni S."/>
            <person name="Pitluck S."/>
            <person name="Brettin T."/>
            <person name="Bruce D."/>
            <person name="Han C."/>
            <person name="Tapia R."/>
            <person name="Gilna P."/>
            <person name="Schmutz J."/>
            <person name="Larimer F."/>
            <person name="Land M."/>
            <person name="Kyrpides N.C."/>
            <person name="Mavromatis K."/>
            <person name="Richardson P."/>
            <person name="Rohde M."/>
            <person name="Goker M."/>
            <person name="Klenk H.P."/>
            <person name="Zhang Y."/>
            <person name="Roberts G.P."/>
            <person name="Reslewic S."/>
            <person name="Schwartz D.C."/>
        </authorList>
    </citation>
    <scope>NUCLEOTIDE SEQUENCE [LARGE SCALE GENOMIC DNA]</scope>
    <source>
        <strain evidence="2">ATCC 11170 / ATH 1.1.1 / DSM 467 / LMG 4362 / NCIMB 8255 / S1</strain>
    </source>
</reference>
<proteinExistence type="predicted"/>
<evidence type="ECO:0000313" key="1">
    <source>
        <dbReference type="EMBL" id="ABC20986.1"/>
    </source>
</evidence>
<dbReference type="AlphaFoldDB" id="Q2RY09"/>
<dbReference type="EMBL" id="CP000230">
    <property type="protein sequence ID" value="ABC20986.1"/>
    <property type="molecule type" value="Genomic_DNA"/>
</dbReference>
<keyword evidence="2" id="KW-1185">Reference proteome</keyword>
<dbReference type="eggNOG" id="ENOG5033W47">
    <property type="taxonomic scope" value="Bacteria"/>
</dbReference>
<dbReference type="Proteomes" id="UP000001929">
    <property type="component" value="Chromosome"/>
</dbReference>
<evidence type="ECO:0000313" key="2">
    <source>
        <dbReference type="Proteomes" id="UP000001929"/>
    </source>
</evidence>
<name>Q2RY09_RHORT</name>
<protein>
    <submittedName>
        <fullName evidence="1">Uncharacterized protein</fullName>
    </submittedName>
</protein>
<accession>Q2RY09</accession>
<organism evidence="1 2">
    <name type="scientific">Rhodospirillum rubrum (strain ATCC 11170 / ATH 1.1.1 / DSM 467 / LMG 4362 / NCIMB 8255 / S1)</name>
    <dbReference type="NCBI Taxonomy" id="269796"/>
    <lineage>
        <taxon>Bacteria</taxon>
        <taxon>Pseudomonadati</taxon>
        <taxon>Pseudomonadota</taxon>
        <taxon>Alphaproteobacteria</taxon>
        <taxon>Rhodospirillales</taxon>
        <taxon>Rhodospirillaceae</taxon>
        <taxon>Rhodospirillum</taxon>
    </lineage>
</organism>
<dbReference type="KEGG" id="rru:Rru_A0181"/>
<gene>
    <name evidence="1" type="ordered locus">Rru_A0181</name>
</gene>
<dbReference type="PATRIC" id="fig|269796.9.peg.235"/>
<dbReference type="HOGENOM" id="CLU_076830_0_0_5"/>
<dbReference type="RefSeq" id="WP_011387940.1">
    <property type="nucleotide sequence ID" value="NC_007643.1"/>
</dbReference>
<dbReference type="EnsemblBacteria" id="ABC20986">
    <property type="protein sequence ID" value="ABC20986"/>
    <property type="gene ID" value="Rru_A0181"/>
</dbReference>
<sequence>MTPPAFLFFLGGQDLEMKTLATLVRETLGEQAVRDRNLGWGARLSDYADDLATLPATTVPVLVELDLDAPLPPRALVIDHHGAAAGENQPTALEQAFHLLALPAERWTRWHALVAANDKGHIAALRAMGATPEEIDRVREADRLAQGISPAEEAAGRDALSRAERPFDDLLLVHLPHNRTAVVMDRLPPGSPANVLILSPEETNFYGAAPLIQALNHAIPGGWFGGALPSQGFWGYPAPLDATRIFAALGKTNHERFAKGDPPL</sequence>
<dbReference type="STRING" id="269796.Rru_A0181"/>